<dbReference type="InterPro" id="IPR036249">
    <property type="entry name" value="Thioredoxin-like_sf"/>
</dbReference>
<dbReference type="PANTHER" id="PTHR12151:SF25">
    <property type="entry name" value="LINALOOL DEHYDRATASE_ISOMERASE DOMAIN-CONTAINING PROTEIN"/>
    <property type="match status" value="1"/>
</dbReference>
<dbReference type="PROSITE" id="PS51352">
    <property type="entry name" value="THIOREDOXIN_2"/>
    <property type="match status" value="1"/>
</dbReference>
<evidence type="ECO:0000256" key="2">
    <source>
        <dbReference type="ARBA" id="ARBA00023008"/>
    </source>
</evidence>
<evidence type="ECO:0000259" key="3">
    <source>
        <dbReference type="PROSITE" id="PS51352"/>
    </source>
</evidence>
<dbReference type="RefSeq" id="WP_300952152.1">
    <property type="nucleotide sequence ID" value="NZ_JAUHJQ010000002.1"/>
</dbReference>
<organism evidence="4 5">
    <name type="scientific">Nocardioides oceani</name>
    <dbReference type="NCBI Taxonomy" id="3058369"/>
    <lineage>
        <taxon>Bacteria</taxon>
        <taxon>Bacillati</taxon>
        <taxon>Actinomycetota</taxon>
        <taxon>Actinomycetes</taxon>
        <taxon>Propionibacteriales</taxon>
        <taxon>Nocardioidaceae</taxon>
        <taxon>Nocardioides</taxon>
    </lineage>
</organism>
<dbReference type="InterPro" id="IPR013766">
    <property type="entry name" value="Thioredoxin_domain"/>
</dbReference>
<dbReference type="SUPFAM" id="SSF52833">
    <property type="entry name" value="Thioredoxin-like"/>
    <property type="match status" value="1"/>
</dbReference>
<gene>
    <name evidence="4" type="ORF">QWY28_08995</name>
</gene>
<proteinExistence type="inferred from homology"/>
<dbReference type="InterPro" id="IPR003782">
    <property type="entry name" value="SCO1/SenC"/>
</dbReference>
<sequence>MRSRPGLAGVLAGALLLAGCGGSDEPEVTGSVVDPPFEVAATPLEDTDGQPFSLADDTDARLTLVFFGYTQCPDVCPLVMQTLTSGLNKLSDAEREQVEVAFVSTDPATDTGPVLRDYLDRFDPTYVGVRGDLDTTAAVAESVGVFVADGEELDSGGYGLDSHSTYVIAVDGNDQAPMFWRQSTSAAQFAHDISTLLGDA</sequence>
<dbReference type="CDD" id="cd02968">
    <property type="entry name" value="SCO"/>
    <property type="match status" value="1"/>
</dbReference>
<evidence type="ECO:0000313" key="4">
    <source>
        <dbReference type="EMBL" id="MDN4173076.1"/>
    </source>
</evidence>
<comment type="similarity">
    <text evidence="1">Belongs to the SCO1/2 family.</text>
</comment>
<accession>A0ABT8FEH4</accession>
<dbReference type="Proteomes" id="UP001168620">
    <property type="component" value="Unassembled WGS sequence"/>
</dbReference>
<keyword evidence="2" id="KW-0186">Copper</keyword>
<protein>
    <submittedName>
        <fullName evidence="4">SCO family protein</fullName>
    </submittedName>
</protein>
<dbReference type="EMBL" id="JAUHJQ010000002">
    <property type="protein sequence ID" value="MDN4173076.1"/>
    <property type="molecule type" value="Genomic_DNA"/>
</dbReference>
<reference evidence="4" key="1">
    <citation type="submission" date="2023-06" db="EMBL/GenBank/DDBJ databases">
        <title>Draft genome sequence of Nocardioides sp. SOB77.</title>
        <authorList>
            <person name="Zhang G."/>
        </authorList>
    </citation>
    <scope>NUCLEOTIDE SEQUENCE</scope>
    <source>
        <strain evidence="4">SOB77</strain>
    </source>
</reference>
<evidence type="ECO:0000256" key="1">
    <source>
        <dbReference type="ARBA" id="ARBA00010996"/>
    </source>
</evidence>
<comment type="caution">
    <text evidence="4">The sequence shown here is derived from an EMBL/GenBank/DDBJ whole genome shotgun (WGS) entry which is preliminary data.</text>
</comment>
<dbReference type="Pfam" id="PF02630">
    <property type="entry name" value="SCO1-SenC"/>
    <property type="match status" value="1"/>
</dbReference>
<dbReference type="PANTHER" id="PTHR12151">
    <property type="entry name" value="ELECTRON TRANSPORT PROTIN SCO1/SENC FAMILY MEMBER"/>
    <property type="match status" value="1"/>
</dbReference>
<evidence type="ECO:0000313" key="5">
    <source>
        <dbReference type="Proteomes" id="UP001168620"/>
    </source>
</evidence>
<dbReference type="Gene3D" id="3.40.30.10">
    <property type="entry name" value="Glutaredoxin"/>
    <property type="match status" value="1"/>
</dbReference>
<name>A0ABT8FEH4_9ACTN</name>
<keyword evidence="5" id="KW-1185">Reference proteome</keyword>
<dbReference type="PROSITE" id="PS51257">
    <property type="entry name" value="PROKAR_LIPOPROTEIN"/>
    <property type="match status" value="1"/>
</dbReference>
<feature type="domain" description="Thioredoxin" evidence="3">
    <location>
        <begin position="33"/>
        <end position="198"/>
    </location>
</feature>